<gene>
    <name evidence="6" type="primary">WBGene00110832</name>
</gene>
<reference evidence="7" key="1">
    <citation type="journal article" date="2008" name="Nat. Genet.">
        <title>The Pristionchus pacificus genome provides a unique perspective on nematode lifestyle and parasitism.</title>
        <authorList>
            <person name="Dieterich C."/>
            <person name="Clifton S.W."/>
            <person name="Schuster L.N."/>
            <person name="Chinwalla A."/>
            <person name="Delehaunty K."/>
            <person name="Dinkelacker I."/>
            <person name="Fulton L."/>
            <person name="Fulton R."/>
            <person name="Godfrey J."/>
            <person name="Minx P."/>
            <person name="Mitreva M."/>
            <person name="Roeseler W."/>
            <person name="Tian H."/>
            <person name="Witte H."/>
            <person name="Yang S.P."/>
            <person name="Wilson R.K."/>
            <person name="Sommer R.J."/>
        </authorList>
    </citation>
    <scope>NUCLEOTIDE SEQUENCE [LARGE SCALE GENOMIC DNA]</scope>
    <source>
        <strain evidence="7">PS312</strain>
    </source>
</reference>
<dbReference type="PANTHER" id="PTHR19848">
    <property type="entry name" value="WD40 REPEAT PROTEIN"/>
    <property type="match status" value="1"/>
</dbReference>
<feature type="compositionally biased region" description="Acidic residues" evidence="5">
    <location>
        <begin position="836"/>
        <end position="850"/>
    </location>
</feature>
<feature type="region of interest" description="Disordered" evidence="5">
    <location>
        <begin position="1"/>
        <end position="173"/>
    </location>
</feature>
<evidence type="ECO:0000256" key="4">
    <source>
        <dbReference type="ARBA" id="ARBA00023242"/>
    </source>
</evidence>
<dbReference type="PANTHER" id="PTHR19848:SF0">
    <property type="entry name" value="NOTCHLESS PROTEIN HOMOLOG 1"/>
    <property type="match status" value="1"/>
</dbReference>
<evidence type="ECO:0000256" key="3">
    <source>
        <dbReference type="ARBA" id="ARBA00022737"/>
    </source>
</evidence>
<keyword evidence="4" id="KW-0539">Nucleus</keyword>
<accession>A0A8R1YMN9</accession>
<dbReference type="AlphaFoldDB" id="A0A8R1YMN9"/>
<evidence type="ECO:0000256" key="5">
    <source>
        <dbReference type="SAM" id="MobiDB-lite"/>
    </source>
</evidence>
<name>A0A8R1YMN9_PRIPA</name>
<evidence type="ECO:0000313" key="6">
    <source>
        <dbReference type="EnsemblMetazoa" id="PPA21278.1"/>
    </source>
</evidence>
<keyword evidence="2" id="KW-0853">WD repeat</keyword>
<comment type="subcellular location">
    <subcellularLocation>
        <location evidence="1">Nucleus</location>
    </subcellularLocation>
</comment>
<protein>
    <submittedName>
        <fullName evidence="6">Uncharacterized protein</fullName>
    </submittedName>
</protein>
<reference evidence="6" key="2">
    <citation type="submission" date="2022-06" db="UniProtKB">
        <authorList>
            <consortium name="EnsemblMetazoa"/>
        </authorList>
    </citation>
    <scope>IDENTIFICATION</scope>
    <source>
        <strain evidence="6">PS312</strain>
    </source>
</reference>
<dbReference type="EnsemblMetazoa" id="PPA21278.1">
    <property type="protein sequence ID" value="PPA21278.1"/>
    <property type="gene ID" value="WBGene00110832"/>
</dbReference>
<feature type="compositionally biased region" description="Acidic residues" evidence="5">
    <location>
        <begin position="926"/>
        <end position="942"/>
    </location>
</feature>
<sequence>HPKKPTVPSTPPTGSHPMRDTVRQLGVRSPSRPSHIRFTSESPTNPAALPSPAKSFDNGREENSEGEETRRIGRMQRDSSPEVSTTSSESDDDDNGKEVDRKKKLTKRKEVTSSKMTPSKMTSIKLKLQEKSPKDTTMTSSEKKKDKKKSEEVKENIVTKPEKASSKEPRLRPSPDLLQMVAERLANGHGLLVFREICRETRRIAERQRRAADSVLHLEEFDDENAFTRDDMTAWWEERREVEDTMVREGKENRVHSQISEYLKERAVEKNLLRDMDGGVSHPSCAASAVDPLQLLQHPLETLDAACLLHGSQAGAAARLLQQEGRGMREVWLGHCSAKLVRELKYLKSIERFEHRKATMQTLENLPLLQITELRLDMIDDLVTRSALSDHLVNAQNLRALELNIAPTGPIDGNTSSHYSLFTKRSYDRGDYTEDLDWMIPNVEEGEPDPVTLCMPSLEHLATNVANAKLFWQLRDSTLLLRHLLSLRVGTLSKTKELIASSELFADTKESRRYKQPGFFALRDAYETVLESVTLRLADRVGMCRLQQETATIFEAIAELPPSLRRLSISLFYNQFSGVCAPFRKWAEPGVEAPDTDHIGIEEMHLHFERAFDLRGLPALLPRSIKTLSIALNYETDDDAKCLGPFLEMLPGFARLENLEDLHIQVWGVRCLEQLVAALSSSSILALRLTRLAVAAYPMDDRFFEPAVASSWLRSSLSAFPRVRTIGLHATVLTRLIPEERRSGYSWRNGVAWLANEMIGGCVGRKKEDKNGRNLDEVSLTASSALPMLDDGEEYTITPHWQVEFDATQLVLSPEDEEEREEVEDASYSIPHGADSDDSFLTDGEDEEDHAGEASRDDLELMEEGLEDETERIERRESRRDEKVRAAMERGEMVEHEEEEEGDVIDFDRISDQEDDEEHQPRSEFFDDEAVESDREESEEEENGKHEESADSDCSSEDDDKEREEERMKEEGRKQKRMERKQAKLENEVVRCKRKRAFDSDEEEEEIVIRVRAPSKKKRVVIDSDDE</sequence>
<dbReference type="Proteomes" id="UP000005239">
    <property type="component" value="Unassembled WGS sequence"/>
</dbReference>
<feature type="compositionally biased region" description="Acidic residues" evidence="5">
    <location>
        <begin position="860"/>
        <end position="871"/>
    </location>
</feature>
<dbReference type="OrthoDB" id="5857595at2759"/>
<feature type="compositionally biased region" description="Acidic residues" evidence="5">
    <location>
        <begin position="950"/>
        <end position="963"/>
    </location>
</feature>
<feature type="compositionally biased region" description="Basic and acidic residues" evidence="5">
    <location>
        <begin position="141"/>
        <end position="173"/>
    </location>
</feature>
<evidence type="ECO:0000256" key="1">
    <source>
        <dbReference type="ARBA" id="ARBA00004123"/>
    </source>
</evidence>
<feature type="compositionally biased region" description="Acidic residues" evidence="5">
    <location>
        <begin position="895"/>
        <end position="905"/>
    </location>
</feature>
<feature type="compositionally biased region" description="Basic and acidic residues" evidence="5">
    <location>
        <begin position="872"/>
        <end position="894"/>
    </location>
</feature>
<proteinExistence type="predicted"/>
<feature type="compositionally biased region" description="Basic and acidic residues" evidence="5">
    <location>
        <begin position="964"/>
        <end position="973"/>
    </location>
</feature>
<evidence type="ECO:0000256" key="2">
    <source>
        <dbReference type="ARBA" id="ARBA00022574"/>
    </source>
</evidence>
<keyword evidence="7" id="KW-1185">Reference proteome</keyword>
<keyword evidence="3" id="KW-0677">Repeat</keyword>
<dbReference type="GO" id="GO:0005730">
    <property type="term" value="C:nucleolus"/>
    <property type="evidence" value="ECO:0000318"/>
    <property type="project" value="GO_Central"/>
</dbReference>
<dbReference type="GO" id="GO:0008593">
    <property type="term" value="P:regulation of Notch signaling pathway"/>
    <property type="evidence" value="ECO:0000318"/>
    <property type="project" value="GO_Central"/>
</dbReference>
<organism evidence="6 7">
    <name type="scientific">Pristionchus pacificus</name>
    <name type="common">Parasitic nematode worm</name>
    <dbReference type="NCBI Taxonomy" id="54126"/>
    <lineage>
        <taxon>Eukaryota</taxon>
        <taxon>Metazoa</taxon>
        <taxon>Ecdysozoa</taxon>
        <taxon>Nematoda</taxon>
        <taxon>Chromadorea</taxon>
        <taxon>Rhabditida</taxon>
        <taxon>Rhabditina</taxon>
        <taxon>Diplogasteromorpha</taxon>
        <taxon>Diplogasteroidea</taxon>
        <taxon>Neodiplogasteridae</taxon>
        <taxon>Pristionchus</taxon>
    </lineage>
</organism>
<feature type="region of interest" description="Disordered" evidence="5">
    <location>
        <begin position="812"/>
        <end position="984"/>
    </location>
</feature>
<evidence type="ECO:0000313" key="7">
    <source>
        <dbReference type="Proteomes" id="UP000005239"/>
    </source>
</evidence>
<feature type="compositionally biased region" description="Basic and acidic residues" evidence="5">
    <location>
        <begin position="57"/>
        <end position="80"/>
    </location>
</feature>
<feature type="compositionally biased region" description="Low complexity" evidence="5">
    <location>
        <begin position="113"/>
        <end position="123"/>
    </location>
</feature>
<feature type="compositionally biased region" description="Acidic residues" evidence="5">
    <location>
        <begin position="814"/>
        <end position="825"/>
    </location>
</feature>